<evidence type="ECO:0000313" key="2">
    <source>
        <dbReference type="Proteomes" id="UP000634136"/>
    </source>
</evidence>
<protein>
    <submittedName>
        <fullName evidence="1">Uncharacterized protein</fullName>
    </submittedName>
</protein>
<dbReference type="AlphaFoldDB" id="A0A834X352"/>
<proteinExistence type="predicted"/>
<dbReference type="EMBL" id="JAAIUW010000003">
    <property type="protein sequence ID" value="KAF7837099.1"/>
    <property type="molecule type" value="Genomic_DNA"/>
</dbReference>
<gene>
    <name evidence="1" type="ORF">G2W53_005581</name>
</gene>
<sequence length="43" mass="5202">MERKTFNISAAKFETKKIVCLFFSTISKRTKFHSLSYFMRTYN</sequence>
<evidence type="ECO:0000313" key="1">
    <source>
        <dbReference type="EMBL" id="KAF7837099.1"/>
    </source>
</evidence>
<reference evidence="1" key="1">
    <citation type="submission" date="2020-09" db="EMBL/GenBank/DDBJ databases">
        <title>Genome-Enabled Discovery of Anthraquinone Biosynthesis in Senna tora.</title>
        <authorList>
            <person name="Kang S.-H."/>
            <person name="Pandey R.P."/>
            <person name="Lee C.-M."/>
            <person name="Sim J.-S."/>
            <person name="Jeong J.-T."/>
            <person name="Choi B.-S."/>
            <person name="Jung M."/>
            <person name="Ginzburg D."/>
            <person name="Zhao K."/>
            <person name="Won S.Y."/>
            <person name="Oh T.-J."/>
            <person name="Yu Y."/>
            <person name="Kim N.-H."/>
            <person name="Lee O.R."/>
            <person name="Lee T.-H."/>
            <person name="Bashyal P."/>
            <person name="Kim T.-S."/>
            <person name="Lee W.-H."/>
            <person name="Kawkins C."/>
            <person name="Kim C.-K."/>
            <person name="Kim J.S."/>
            <person name="Ahn B.O."/>
            <person name="Rhee S.Y."/>
            <person name="Sohng J.K."/>
        </authorList>
    </citation>
    <scope>NUCLEOTIDE SEQUENCE</scope>
    <source>
        <tissue evidence="1">Leaf</tissue>
    </source>
</reference>
<keyword evidence="2" id="KW-1185">Reference proteome</keyword>
<comment type="caution">
    <text evidence="1">The sequence shown here is derived from an EMBL/GenBank/DDBJ whole genome shotgun (WGS) entry which is preliminary data.</text>
</comment>
<accession>A0A834X352</accession>
<organism evidence="1 2">
    <name type="scientific">Senna tora</name>
    <dbReference type="NCBI Taxonomy" id="362788"/>
    <lineage>
        <taxon>Eukaryota</taxon>
        <taxon>Viridiplantae</taxon>
        <taxon>Streptophyta</taxon>
        <taxon>Embryophyta</taxon>
        <taxon>Tracheophyta</taxon>
        <taxon>Spermatophyta</taxon>
        <taxon>Magnoliopsida</taxon>
        <taxon>eudicotyledons</taxon>
        <taxon>Gunneridae</taxon>
        <taxon>Pentapetalae</taxon>
        <taxon>rosids</taxon>
        <taxon>fabids</taxon>
        <taxon>Fabales</taxon>
        <taxon>Fabaceae</taxon>
        <taxon>Caesalpinioideae</taxon>
        <taxon>Cassia clade</taxon>
        <taxon>Senna</taxon>
    </lineage>
</organism>
<name>A0A834X352_9FABA</name>
<dbReference type="Proteomes" id="UP000634136">
    <property type="component" value="Unassembled WGS sequence"/>
</dbReference>